<evidence type="ECO:0000313" key="5">
    <source>
        <dbReference type="Proteomes" id="UP000050898"/>
    </source>
</evidence>
<evidence type="ECO:0000313" key="4">
    <source>
        <dbReference type="EMBL" id="KRN11110.1"/>
    </source>
</evidence>
<dbReference type="SMART" id="SM00448">
    <property type="entry name" value="REC"/>
    <property type="match status" value="1"/>
</dbReference>
<feature type="modified residue" description="4-aspartylphosphate" evidence="1">
    <location>
        <position position="54"/>
    </location>
</feature>
<dbReference type="GO" id="GO:0000160">
    <property type="term" value="P:phosphorelay signal transduction system"/>
    <property type="evidence" value="ECO:0007669"/>
    <property type="project" value="InterPro"/>
</dbReference>
<dbReference type="InterPro" id="IPR011006">
    <property type="entry name" value="CheY-like_superfamily"/>
</dbReference>
<dbReference type="RefSeq" id="WP_003686943.1">
    <property type="nucleotide sequence ID" value="NZ_AKKT01000001.1"/>
</dbReference>
<dbReference type="InterPro" id="IPR052048">
    <property type="entry name" value="ST_Response_Regulator"/>
</dbReference>
<dbReference type="PANTHER" id="PTHR43228:SF1">
    <property type="entry name" value="TWO-COMPONENT RESPONSE REGULATOR ARR22"/>
    <property type="match status" value="1"/>
</dbReference>
<dbReference type="GeneID" id="98317335"/>
<keyword evidence="5" id="KW-1185">Reference proteome</keyword>
<reference evidence="4 5" key="2">
    <citation type="journal article" date="2015" name="Genome Announc.">
        <title>Expanding the biotechnology potential of lactobacilli through comparative genomics of 213 strains and associated genera.</title>
        <authorList>
            <person name="Sun Z."/>
            <person name="Harris H.M."/>
            <person name="McCann A."/>
            <person name="Guo C."/>
            <person name="Argimon S."/>
            <person name="Zhang W."/>
            <person name="Yang X."/>
            <person name="Jeffery I.B."/>
            <person name="Cooney J.C."/>
            <person name="Kagawa T.F."/>
            <person name="Liu W."/>
            <person name="Song Y."/>
            <person name="Salvetti E."/>
            <person name="Wrobel A."/>
            <person name="Rasinkangas P."/>
            <person name="Parkhill J."/>
            <person name="Rea M.C."/>
            <person name="O'Sullivan O."/>
            <person name="Ritari J."/>
            <person name="Douillard F.P."/>
            <person name="Paul Ross R."/>
            <person name="Yang R."/>
            <person name="Briner A.E."/>
            <person name="Felis G.E."/>
            <person name="de Vos W.M."/>
            <person name="Barrangou R."/>
            <person name="Klaenhammer T.R."/>
            <person name="Caufield P.W."/>
            <person name="Cui Y."/>
            <person name="Zhang H."/>
            <person name="O'Toole P.W."/>
        </authorList>
    </citation>
    <scope>NUCLEOTIDE SEQUENCE [LARGE SCALE GENOMIC DNA]</scope>
    <source>
        <strain evidence="4 5">DSM 20444</strain>
    </source>
</reference>
<evidence type="ECO:0000259" key="2">
    <source>
        <dbReference type="PROSITE" id="PS50110"/>
    </source>
</evidence>
<dbReference type="OrthoDB" id="9780153at2"/>
<dbReference type="AlphaFoldDB" id="J1F647"/>
<gene>
    <name evidence="3" type="primary">cheY</name>
    <name evidence="4" type="ORF">FD00_GL001599</name>
</gene>
<sequence>MAKRVLIVDDAVFMRMKLRDILEKNGYEVAEEAENGQDAFDKYQAVKPDLVTMDITMPEVDGIEALKLIRNSDDNAKVVMCSAMGQQGMVMEAIRAGAVDFIVKPFDTDRVIKALDKALS</sequence>
<dbReference type="PROSITE" id="PS50110">
    <property type="entry name" value="RESPONSE_REGULATORY"/>
    <property type="match status" value="1"/>
</dbReference>
<evidence type="ECO:0000313" key="3">
    <source>
        <dbReference type="EMBL" id="AJA34086.1"/>
    </source>
</evidence>
<dbReference type="Pfam" id="PF00072">
    <property type="entry name" value="Response_reg"/>
    <property type="match status" value="1"/>
</dbReference>
<dbReference type="CDD" id="cd17542">
    <property type="entry name" value="REC_CheY"/>
    <property type="match status" value="1"/>
</dbReference>
<name>J1F647_9LACO</name>
<dbReference type="Gene3D" id="3.40.50.2300">
    <property type="match status" value="1"/>
</dbReference>
<dbReference type="PATRIC" id="fig|1046596.6.peg.1684"/>
<feature type="domain" description="Response regulatory" evidence="2">
    <location>
        <begin position="4"/>
        <end position="119"/>
    </location>
</feature>
<dbReference type="PANTHER" id="PTHR43228">
    <property type="entry name" value="TWO-COMPONENT RESPONSE REGULATOR"/>
    <property type="match status" value="1"/>
</dbReference>
<keyword evidence="1" id="KW-0597">Phosphoprotein</keyword>
<dbReference type="EMBL" id="KM886866">
    <property type="protein sequence ID" value="AJA34086.1"/>
    <property type="molecule type" value="Genomic_DNA"/>
</dbReference>
<reference evidence="3" key="1">
    <citation type="journal article" date="2014" name="Appl. Environ. Microbiol.">
        <title>Detection and genomic characterization of motility in Lactobacillus curvatus: confirmation of motility in a species outside the Lactobacillus salivarius clade.</title>
        <authorList>
            <person name="Cousin F.J."/>
            <person name="Lynch S.M."/>
            <person name="Harris H.M."/>
            <person name="McCann A."/>
            <person name="Lynch D.B."/>
            <person name="Neville B.A."/>
            <person name="Irisawa T."/>
            <person name="Okada S."/>
            <person name="Endo A."/>
            <person name="O'Toole P.W."/>
        </authorList>
    </citation>
    <scope>NUCLEOTIDE SEQUENCE</scope>
    <source>
        <strain evidence="3">DSM 20444</strain>
    </source>
</reference>
<dbReference type="Proteomes" id="UP000050898">
    <property type="component" value="Unassembled WGS sequence"/>
</dbReference>
<accession>J1F647</accession>
<evidence type="ECO:0000256" key="1">
    <source>
        <dbReference type="PROSITE-ProRule" id="PRU00169"/>
    </source>
</evidence>
<dbReference type="EMBL" id="AYYH01000004">
    <property type="protein sequence ID" value="KRN11110.1"/>
    <property type="molecule type" value="Genomic_DNA"/>
</dbReference>
<protein>
    <submittedName>
        <fullName evidence="4">Chemotaxis protein CheY</fullName>
    </submittedName>
    <submittedName>
        <fullName evidence="3">Two-component system chemotaxis family response regulator CheY</fullName>
    </submittedName>
</protein>
<dbReference type="SUPFAM" id="SSF52172">
    <property type="entry name" value="CheY-like"/>
    <property type="match status" value="1"/>
</dbReference>
<dbReference type="InterPro" id="IPR001789">
    <property type="entry name" value="Sig_transdc_resp-reg_receiver"/>
</dbReference>
<proteinExistence type="predicted"/>
<organism evidence="4 5">
    <name type="scientific">Liquorilactobacillus mali KCTC 3596 = DSM 20444</name>
    <dbReference type="NCBI Taxonomy" id="1046596"/>
    <lineage>
        <taxon>Bacteria</taxon>
        <taxon>Bacillati</taxon>
        <taxon>Bacillota</taxon>
        <taxon>Bacilli</taxon>
        <taxon>Lactobacillales</taxon>
        <taxon>Lactobacillaceae</taxon>
        <taxon>Liquorilactobacillus</taxon>
    </lineage>
</organism>